<comment type="caution">
    <text evidence="2">The sequence shown here is derived from an EMBL/GenBank/DDBJ whole genome shotgun (WGS) entry which is preliminary data.</text>
</comment>
<protein>
    <submittedName>
        <fullName evidence="2">Uncharacterized protein</fullName>
    </submittedName>
</protein>
<feature type="compositionally biased region" description="Basic and acidic residues" evidence="1">
    <location>
        <begin position="1"/>
        <end position="12"/>
    </location>
</feature>
<accession>A0A1J5RDG8</accession>
<organism evidence="2">
    <name type="scientific">mine drainage metagenome</name>
    <dbReference type="NCBI Taxonomy" id="410659"/>
    <lineage>
        <taxon>unclassified sequences</taxon>
        <taxon>metagenomes</taxon>
        <taxon>ecological metagenomes</taxon>
    </lineage>
</organism>
<evidence type="ECO:0000256" key="1">
    <source>
        <dbReference type="SAM" id="MobiDB-lite"/>
    </source>
</evidence>
<name>A0A1J5RDG8_9ZZZZ</name>
<gene>
    <name evidence="2" type="ORF">GALL_279640</name>
</gene>
<dbReference type="EMBL" id="MLJW01000302">
    <property type="protein sequence ID" value="OIQ90164.1"/>
    <property type="molecule type" value="Genomic_DNA"/>
</dbReference>
<feature type="region of interest" description="Disordered" evidence="1">
    <location>
        <begin position="1"/>
        <end position="43"/>
    </location>
</feature>
<dbReference type="AlphaFoldDB" id="A0A1J5RDG8"/>
<reference evidence="2" key="1">
    <citation type="submission" date="2016-10" db="EMBL/GenBank/DDBJ databases">
        <title>Sequence of Gallionella enrichment culture.</title>
        <authorList>
            <person name="Poehlein A."/>
            <person name="Muehling M."/>
            <person name="Daniel R."/>
        </authorList>
    </citation>
    <scope>NUCLEOTIDE SEQUENCE</scope>
</reference>
<evidence type="ECO:0000313" key="2">
    <source>
        <dbReference type="EMBL" id="OIQ90164.1"/>
    </source>
</evidence>
<sequence>MAKEQKRGNREIRKPKKVKKEPAAPPAPFQGISEGIGTPKKKS</sequence>
<proteinExistence type="predicted"/>